<protein>
    <recommendedName>
        <fullName evidence="6">Major facilitator superfamily (MFS) profile domain-containing protein</fullName>
    </recommendedName>
</protein>
<dbReference type="EMBL" id="JACCJC010000001">
    <property type="protein sequence ID" value="KAF6241713.1"/>
    <property type="molecule type" value="Genomic_DNA"/>
</dbReference>
<evidence type="ECO:0000256" key="1">
    <source>
        <dbReference type="ARBA" id="ARBA00004141"/>
    </source>
</evidence>
<keyword evidence="5" id="KW-1185">Reference proteome</keyword>
<evidence type="ECO:0000256" key="3">
    <source>
        <dbReference type="SAM" id="Phobius"/>
    </source>
</evidence>
<comment type="subcellular location">
    <subcellularLocation>
        <location evidence="1">Membrane</location>
        <topology evidence="1">Multi-pass membrane protein</topology>
    </subcellularLocation>
</comment>
<keyword evidence="3" id="KW-0812">Transmembrane</keyword>
<dbReference type="Pfam" id="PF07690">
    <property type="entry name" value="MFS_1"/>
    <property type="match status" value="1"/>
</dbReference>
<feature type="region of interest" description="Disordered" evidence="2">
    <location>
        <begin position="108"/>
        <end position="141"/>
    </location>
</feature>
<dbReference type="RefSeq" id="XP_037170953.1">
    <property type="nucleotide sequence ID" value="XM_037302374.1"/>
</dbReference>
<evidence type="ECO:0000256" key="2">
    <source>
        <dbReference type="SAM" id="MobiDB-lite"/>
    </source>
</evidence>
<feature type="transmembrane region" description="Helical" evidence="3">
    <location>
        <begin position="6"/>
        <end position="30"/>
    </location>
</feature>
<gene>
    <name evidence="4" type="ORF">HO173_000424</name>
</gene>
<feature type="compositionally biased region" description="Basic and acidic residues" evidence="2">
    <location>
        <begin position="110"/>
        <end position="122"/>
    </location>
</feature>
<dbReference type="Proteomes" id="UP000578531">
    <property type="component" value="Unassembled WGS sequence"/>
</dbReference>
<dbReference type="SUPFAM" id="SSF103473">
    <property type="entry name" value="MFS general substrate transporter"/>
    <property type="match status" value="1"/>
</dbReference>
<dbReference type="GeneID" id="59282104"/>
<feature type="compositionally biased region" description="Basic and acidic residues" evidence="2">
    <location>
        <begin position="130"/>
        <end position="141"/>
    </location>
</feature>
<dbReference type="InterPro" id="IPR036259">
    <property type="entry name" value="MFS_trans_sf"/>
</dbReference>
<dbReference type="InterPro" id="IPR011701">
    <property type="entry name" value="MFS"/>
</dbReference>
<name>A0A8H6G6V3_9LECA</name>
<accession>A0A8H6G6V3</accession>
<dbReference type="AlphaFoldDB" id="A0A8H6G6V3"/>
<reference evidence="4 5" key="1">
    <citation type="journal article" date="2020" name="Genomics">
        <title>Complete, high-quality genomes from long-read metagenomic sequencing of two wolf lichen thalli reveals enigmatic genome architecture.</title>
        <authorList>
            <person name="McKenzie S.K."/>
            <person name="Walston R.F."/>
            <person name="Allen J.L."/>
        </authorList>
    </citation>
    <scope>NUCLEOTIDE SEQUENCE [LARGE SCALE GENOMIC DNA]</scope>
    <source>
        <strain evidence="4">WasteWater2</strain>
    </source>
</reference>
<evidence type="ECO:0000313" key="5">
    <source>
        <dbReference type="Proteomes" id="UP000578531"/>
    </source>
</evidence>
<proteinExistence type="predicted"/>
<evidence type="ECO:0008006" key="6">
    <source>
        <dbReference type="Google" id="ProtNLM"/>
    </source>
</evidence>
<evidence type="ECO:0000313" key="4">
    <source>
        <dbReference type="EMBL" id="KAF6241713.1"/>
    </source>
</evidence>
<organism evidence="4 5">
    <name type="scientific">Letharia columbiana</name>
    <dbReference type="NCBI Taxonomy" id="112416"/>
    <lineage>
        <taxon>Eukaryota</taxon>
        <taxon>Fungi</taxon>
        <taxon>Dikarya</taxon>
        <taxon>Ascomycota</taxon>
        <taxon>Pezizomycotina</taxon>
        <taxon>Lecanoromycetes</taxon>
        <taxon>OSLEUM clade</taxon>
        <taxon>Lecanoromycetidae</taxon>
        <taxon>Lecanorales</taxon>
        <taxon>Lecanorineae</taxon>
        <taxon>Parmeliaceae</taxon>
        <taxon>Letharia</taxon>
    </lineage>
</organism>
<dbReference type="PANTHER" id="PTHR23520:SF5">
    <property type="entry name" value="TRANSPORTER, PUTATIVE (AFU_ORTHOLOGUE AFUA_3G04000)-RELATED"/>
    <property type="match status" value="1"/>
</dbReference>
<dbReference type="OrthoDB" id="3886401at2759"/>
<keyword evidence="3" id="KW-1133">Transmembrane helix</keyword>
<comment type="caution">
    <text evidence="4">The sequence shown here is derived from an EMBL/GenBank/DDBJ whole genome shotgun (WGS) entry which is preliminary data.</text>
</comment>
<sequence length="141" mass="15124">MTIASLLRGVTSALIPISPSATLAIVFLILQSCTRVIGLRTAFVASMFPPAERTAFMGITNVARTYSQSIGTIVTGALGESRMFWVTFVLSGSMYAAYGVGTLVLFTGRKPGEGRQDEHDEEGRGEEDSEAGRQRQDRSSA</sequence>
<dbReference type="PANTHER" id="PTHR23520">
    <property type="entry name" value="TRANSPORTER, PUTATIVE (AFU_ORTHOLOGUE AFUA_3G04000)-RELATED"/>
    <property type="match status" value="1"/>
</dbReference>
<dbReference type="GO" id="GO:0022857">
    <property type="term" value="F:transmembrane transporter activity"/>
    <property type="evidence" value="ECO:0007669"/>
    <property type="project" value="InterPro"/>
</dbReference>
<keyword evidence="3" id="KW-0472">Membrane</keyword>
<dbReference type="GO" id="GO:0016020">
    <property type="term" value="C:membrane"/>
    <property type="evidence" value="ECO:0007669"/>
    <property type="project" value="UniProtKB-SubCell"/>
</dbReference>
<feature type="transmembrane region" description="Helical" evidence="3">
    <location>
        <begin position="83"/>
        <end position="106"/>
    </location>
</feature>
<dbReference type="Gene3D" id="1.20.1250.20">
    <property type="entry name" value="MFS general substrate transporter like domains"/>
    <property type="match status" value="1"/>
</dbReference>